<keyword evidence="3 8" id="KW-0812">Transmembrane</keyword>
<dbReference type="InterPro" id="IPR035892">
    <property type="entry name" value="C2_domain_sf"/>
</dbReference>
<gene>
    <name evidence="10" type="ORF">MHBO_000368</name>
</gene>
<dbReference type="InterPro" id="IPR014756">
    <property type="entry name" value="Ig_E-set"/>
</dbReference>
<dbReference type="Proteomes" id="UP001439008">
    <property type="component" value="Unassembled WGS sequence"/>
</dbReference>
<evidence type="ECO:0000256" key="5">
    <source>
        <dbReference type="ARBA" id="ARBA00022989"/>
    </source>
</evidence>
<evidence type="ECO:0000256" key="4">
    <source>
        <dbReference type="ARBA" id="ARBA00022824"/>
    </source>
</evidence>
<evidence type="ECO:0000256" key="8">
    <source>
        <dbReference type="SAM" id="Phobius"/>
    </source>
</evidence>
<keyword evidence="11" id="KW-1185">Reference proteome</keyword>
<feature type="transmembrane region" description="Helical" evidence="8">
    <location>
        <begin position="430"/>
        <end position="447"/>
    </location>
</feature>
<dbReference type="PANTHER" id="PTHR24075:SF0">
    <property type="entry name" value="TRANSLOCATION PROTEIN SEC63 HOMOLOG"/>
    <property type="match status" value="1"/>
</dbReference>
<keyword evidence="7" id="KW-0143">Chaperone</keyword>
<dbReference type="PANTHER" id="PTHR24075">
    <property type="entry name" value="SEC63 DOMAIN-CONTAINING"/>
    <property type="match status" value="1"/>
</dbReference>
<evidence type="ECO:0000259" key="9">
    <source>
        <dbReference type="Pfam" id="PF02889"/>
    </source>
</evidence>
<keyword evidence="6 8" id="KW-0472">Membrane</keyword>
<feature type="domain" description="SEC63" evidence="9">
    <location>
        <begin position="4"/>
        <end position="388"/>
    </location>
</feature>
<evidence type="ECO:0000256" key="6">
    <source>
        <dbReference type="ARBA" id="ARBA00023136"/>
    </source>
</evidence>
<sequence length="475" mass="55137">MEIKQSSLPQNFLESLSLCSEFRKLEIPDQKKFDELFKYCRNKLRLSKHNYLPSINYSWSLLVSHLFINEIPETFKKDQIFVLTTLEKILTSLMNEMVATDFWARQLIMKKGMKMDTINEINNLKIPFVPIKSLIILRQHLSQKLRFGGDGLEQIPHVDSRMAKFLHKNKISSFFKFLDSFGEISLGQNSIAQQKIKMPTKTLLGFLKNLNEAKIKDINCFIEAVPHIDIKTAIDGGNEILEGEKFSLNISLRRLSRQGSLDFTEVKEEIKKLSSVGANKIKAKGGPNVDTENNKIPKGKTKVKKQKIKTLKMRQQAHCPFFPTKKFENWTVVVQKRGQNSFEAIKTISFDRENFNWKLEILPEENGRFVYDITVYSDCYVDLKFSSEIEINVENDEKTREKSNEETAGEDNEVLEELKEEEESLLSMKWYDVITLILMAVIAYFIIPETDIGRRHVIPLVSKIQRFLYSLITNQ</sequence>
<dbReference type="Gene3D" id="2.60.40.150">
    <property type="entry name" value="C2 domain"/>
    <property type="match status" value="1"/>
</dbReference>
<dbReference type="Pfam" id="PF02889">
    <property type="entry name" value="Sec63"/>
    <property type="match status" value="1"/>
</dbReference>
<evidence type="ECO:0000313" key="11">
    <source>
        <dbReference type="Proteomes" id="UP001439008"/>
    </source>
</evidence>
<dbReference type="SUPFAM" id="SSF81296">
    <property type="entry name" value="E set domains"/>
    <property type="match status" value="1"/>
</dbReference>
<evidence type="ECO:0000256" key="7">
    <source>
        <dbReference type="ARBA" id="ARBA00023186"/>
    </source>
</evidence>
<dbReference type="EMBL" id="JBDODL010000055">
    <property type="protein sequence ID" value="MES1918399.1"/>
    <property type="molecule type" value="Genomic_DNA"/>
</dbReference>
<evidence type="ECO:0000256" key="3">
    <source>
        <dbReference type="ARBA" id="ARBA00022692"/>
    </source>
</evidence>
<accession>A0ABV2AG11</accession>
<evidence type="ECO:0000256" key="1">
    <source>
        <dbReference type="ARBA" id="ARBA00004141"/>
    </source>
</evidence>
<keyword evidence="5 8" id="KW-1133">Transmembrane helix</keyword>
<name>A0ABV2AG11_9EUKA</name>
<protein>
    <recommendedName>
        <fullName evidence="9">SEC63 domain-containing protein</fullName>
    </recommendedName>
</protein>
<evidence type="ECO:0000313" key="10">
    <source>
        <dbReference type="EMBL" id="MES1918399.1"/>
    </source>
</evidence>
<organism evidence="10 11">
    <name type="scientific">Bonamia ostreae</name>
    <dbReference type="NCBI Taxonomy" id="126728"/>
    <lineage>
        <taxon>Eukaryota</taxon>
        <taxon>Sar</taxon>
        <taxon>Rhizaria</taxon>
        <taxon>Endomyxa</taxon>
        <taxon>Ascetosporea</taxon>
        <taxon>Haplosporida</taxon>
        <taxon>Bonamia</taxon>
    </lineage>
</organism>
<evidence type="ECO:0000256" key="2">
    <source>
        <dbReference type="ARBA" id="ARBA00004240"/>
    </source>
</evidence>
<comment type="caution">
    <text evidence="10">The sequence shown here is derived from an EMBL/GenBank/DDBJ whole genome shotgun (WGS) entry which is preliminary data.</text>
</comment>
<proteinExistence type="predicted"/>
<dbReference type="InterPro" id="IPR004179">
    <property type="entry name" value="Sec63-dom"/>
</dbReference>
<comment type="subcellular location">
    <subcellularLocation>
        <location evidence="2">Endoplasmic reticulum</location>
    </subcellularLocation>
    <subcellularLocation>
        <location evidence="1">Membrane</location>
        <topology evidence="1">Multi-pass membrane protein</topology>
    </subcellularLocation>
</comment>
<dbReference type="SUPFAM" id="SSF158702">
    <property type="entry name" value="Sec63 N-terminal domain-like"/>
    <property type="match status" value="1"/>
</dbReference>
<reference evidence="10 11" key="1">
    <citation type="journal article" date="2024" name="BMC Biol.">
        <title>Comparative genomics of Ascetosporea gives new insight into the evolutionary basis for animal parasitism in Rhizaria.</title>
        <authorList>
            <person name="Hiltunen Thoren M."/>
            <person name="Onut-Brannstrom I."/>
            <person name="Alfjorden A."/>
            <person name="Peckova H."/>
            <person name="Swords F."/>
            <person name="Hooper C."/>
            <person name="Holzer A.S."/>
            <person name="Bass D."/>
            <person name="Burki F."/>
        </authorList>
    </citation>
    <scope>NUCLEOTIDE SEQUENCE [LARGE SCALE GENOMIC DNA]</scope>
    <source>
        <strain evidence="10">20-A016</strain>
    </source>
</reference>
<keyword evidence="4" id="KW-0256">Endoplasmic reticulum</keyword>